<organism evidence="8 9">
    <name type="scientific">Allochromatium humboldtianum</name>
    <dbReference type="NCBI Taxonomy" id="504901"/>
    <lineage>
        <taxon>Bacteria</taxon>
        <taxon>Pseudomonadati</taxon>
        <taxon>Pseudomonadota</taxon>
        <taxon>Gammaproteobacteria</taxon>
        <taxon>Chromatiales</taxon>
        <taxon>Chromatiaceae</taxon>
        <taxon>Allochromatium</taxon>
    </lineage>
</organism>
<reference evidence="8 9" key="1">
    <citation type="submission" date="2020-06" db="EMBL/GenBank/DDBJ databases">
        <title>Whole-genome sequence of Allochromatium humboldtianum DSM 21881, type strain.</title>
        <authorList>
            <person name="Kyndt J.A."/>
            <person name="Meyer T.E."/>
        </authorList>
    </citation>
    <scope>NUCLEOTIDE SEQUENCE [LARGE SCALE GENOMIC DNA]</scope>
    <source>
        <strain evidence="8 9">DSM 21881</strain>
    </source>
</reference>
<dbReference type="GO" id="GO:0008780">
    <property type="term" value="F:acyl-[acyl-carrier-protein]-UDP-N-acetylglucosamine O-acyltransferase activity"/>
    <property type="evidence" value="ECO:0007669"/>
    <property type="project" value="UniProtKB-UniRule"/>
</dbReference>
<feature type="domain" description="UDP N-acetylglucosamine O-acyltransferase C-terminal" evidence="7">
    <location>
        <begin position="174"/>
        <end position="254"/>
    </location>
</feature>
<evidence type="ECO:0000256" key="2">
    <source>
        <dbReference type="ARBA" id="ARBA00022556"/>
    </source>
</evidence>
<keyword evidence="6" id="KW-0963">Cytoplasm</keyword>
<comment type="function">
    <text evidence="6">Involved in the biosynthesis of lipid A, a phosphorylated glycolipid that anchors the lipopolysaccharide to the outer membrane of the cell.</text>
</comment>
<dbReference type="PIRSF" id="PIRSF000456">
    <property type="entry name" value="UDP-GlcNAc_acltr"/>
    <property type="match status" value="1"/>
</dbReference>
<dbReference type="NCBIfam" id="NF003657">
    <property type="entry name" value="PRK05289.1"/>
    <property type="match status" value="1"/>
</dbReference>
<dbReference type="Pfam" id="PF00132">
    <property type="entry name" value="Hexapep"/>
    <property type="match status" value="2"/>
</dbReference>
<proteinExistence type="inferred from homology"/>
<comment type="pathway">
    <text evidence="6">Glycolipid biosynthesis; lipid IV(A) biosynthesis; lipid IV(A) from (3R)-3-hydroxytetradecanoyl-[acyl-carrier-protein] and UDP-N-acetyl-alpha-D-glucosamine: step 1/6.</text>
</comment>
<comment type="similarity">
    <text evidence="6">Belongs to the transferase hexapeptide repeat family. LpxA subfamily.</text>
</comment>
<dbReference type="InterPro" id="IPR001451">
    <property type="entry name" value="Hexapep"/>
</dbReference>
<keyword evidence="1 6" id="KW-0444">Lipid biosynthesis</keyword>
<dbReference type="InterPro" id="IPR029098">
    <property type="entry name" value="Acetyltransf_C"/>
</dbReference>
<gene>
    <name evidence="6 8" type="primary">lpxA</name>
    <name evidence="8" type="ORF">HW932_17375</name>
</gene>
<dbReference type="SUPFAM" id="SSF51161">
    <property type="entry name" value="Trimeric LpxA-like enzymes"/>
    <property type="match status" value="1"/>
</dbReference>
<dbReference type="GO" id="GO:0009245">
    <property type="term" value="P:lipid A biosynthetic process"/>
    <property type="evidence" value="ECO:0007669"/>
    <property type="project" value="UniProtKB-UniRule"/>
</dbReference>
<dbReference type="Gene3D" id="2.160.10.10">
    <property type="entry name" value="Hexapeptide repeat proteins"/>
    <property type="match status" value="1"/>
</dbReference>
<keyword evidence="9" id="KW-1185">Reference proteome</keyword>
<evidence type="ECO:0000313" key="9">
    <source>
        <dbReference type="Proteomes" id="UP000592294"/>
    </source>
</evidence>
<keyword evidence="6" id="KW-0677">Repeat</keyword>
<dbReference type="PANTHER" id="PTHR43480">
    <property type="entry name" value="ACYL-[ACYL-CARRIER-PROTEIN]--UDP-N-ACETYLGLUCOSAMINE O-ACYLTRANSFERASE"/>
    <property type="match status" value="1"/>
</dbReference>
<dbReference type="HAMAP" id="MF_00387">
    <property type="entry name" value="LpxA"/>
    <property type="match status" value="1"/>
</dbReference>
<comment type="catalytic activity">
    <reaction evidence="6">
        <text>a (3R)-hydroxyacyl-[ACP] + UDP-N-acetyl-alpha-D-glucosamine = a UDP-3-O-[(3R)-3-hydroxyacyl]-N-acetyl-alpha-D-glucosamine + holo-[ACP]</text>
        <dbReference type="Rhea" id="RHEA:67812"/>
        <dbReference type="Rhea" id="RHEA-COMP:9685"/>
        <dbReference type="Rhea" id="RHEA-COMP:9945"/>
        <dbReference type="ChEBI" id="CHEBI:57705"/>
        <dbReference type="ChEBI" id="CHEBI:64479"/>
        <dbReference type="ChEBI" id="CHEBI:78827"/>
        <dbReference type="ChEBI" id="CHEBI:173225"/>
        <dbReference type="EC" id="2.3.1.129"/>
    </reaction>
</comment>
<dbReference type="AlphaFoldDB" id="A0A850RIV9"/>
<dbReference type="UniPathway" id="UPA00359">
    <property type="reaction ID" value="UER00477"/>
</dbReference>
<dbReference type="Gene3D" id="1.20.1180.10">
    <property type="entry name" value="Udp N-acetylglucosamine O-acyltransferase, C-terminal domain"/>
    <property type="match status" value="1"/>
</dbReference>
<dbReference type="PANTHER" id="PTHR43480:SF1">
    <property type="entry name" value="ACYL-[ACYL-CARRIER-PROTEIN]--UDP-N-ACETYLGLUCOSAMINE O-ACYLTRANSFERASE, MITOCHONDRIAL-RELATED"/>
    <property type="match status" value="1"/>
</dbReference>
<dbReference type="GO" id="GO:0005737">
    <property type="term" value="C:cytoplasm"/>
    <property type="evidence" value="ECO:0007669"/>
    <property type="project" value="UniProtKB-SubCell"/>
</dbReference>
<dbReference type="RefSeq" id="WP_176977749.1">
    <property type="nucleotide sequence ID" value="NZ_JABZEO010000014.1"/>
</dbReference>
<dbReference type="InterPro" id="IPR010137">
    <property type="entry name" value="Lipid_A_LpxA"/>
</dbReference>
<dbReference type="CDD" id="cd03351">
    <property type="entry name" value="LbH_UDP-GlcNAc_AT"/>
    <property type="match status" value="1"/>
</dbReference>
<name>A0A850RIV9_9GAMM</name>
<dbReference type="InterPro" id="IPR011004">
    <property type="entry name" value="Trimer_LpxA-like_sf"/>
</dbReference>
<comment type="caution">
    <text evidence="8">The sequence shown here is derived from an EMBL/GenBank/DDBJ whole genome shotgun (WGS) entry which is preliminary data.</text>
</comment>
<dbReference type="NCBIfam" id="TIGR01852">
    <property type="entry name" value="lipid_A_lpxA"/>
    <property type="match status" value="1"/>
</dbReference>
<accession>A0A850RIV9</accession>
<protein>
    <recommendedName>
        <fullName evidence="6">Acyl-[acyl-carrier-protein]--UDP-N-acetylglucosamine O-acyltransferase</fullName>
        <shortName evidence="6">UDP-N-acetylglucosamine acyltransferase</shortName>
        <ecNumber evidence="6">2.3.1.129</ecNumber>
    </recommendedName>
</protein>
<evidence type="ECO:0000256" key="4">
    <source>
        <dbReference type="ARBA" id="ARBA00023098"/>
    </source>
</evidence>
<dbReference type="InterPro" id="IPR037157">
    <property type="entry name" value="Acetyltransf_C_sf"/>
</dbReference>
<dbReference type="Proteomes" id="UP000592294">
    <property type="component" value="Unassembled WGS sequence"/>
</dbReference>
<keyword evidence="2 6" id="KW-0441">Lipid A biosynthesis</keyword>
<sequence>MIHPSALVDPGAELDSSVEVGPFAVIGAGVEIDAGTRIGPHAVLRGPMRIGRDNRIFQFASVGEDPQDKKYSGEPTRLEMGDRNQVREFVTLHRGTVQDQGVTRIGDDNLFMAYTHVAHDCRIGNQVILANAASLGGHVEIQDWAILGGFTIVHQFCRIGTHAFCAMGSVLTRDVPPYVTIGGHPAEPHGINSEGLKRRGFSPEAIRAIKRAYRALYMANLKLDEARAQIAEMAVDTPELRPLLDFISAAGRGLAR</sequence>
<evidence type="ECO:0000256" key="3">
    <source>
        <dbReference type="ARBA" id="ARBA00022679"/>
    </source>
</evidence>
<dbReference type="EC" id="2.3.1.129" evidence="6"/>
<evidence type="ECO:0000256" key="1">
    <source>
        <dbReference type="ARBA" id="ARBA00022516"/>
    </source>
</evidence>
<evidence type="ECO:0000256" key="5">
    <source>
        <dbReference type="ARBA" id="ARBA00023315"/>
    </source>
</evidence>
<keyword evidence="3 6" id="KW-0808">Transferase</keyword>
<evidence type="ECO:0000256" key="6">
    <source>
        <dbReference type="HAMAP-Rule" id="MF_00387"/>
    </source>
</evidence>
<keyword evidence="5 6" id="KW-0012">Acyltransferase</keyword>
<dbReference type="EMBL" id="JABZEO010000014">
    <property type="protein sequence ID" value="NVZ11032.1"/>
    <property type="molecule type" value="Genomic_DNA"/>
</dbReference>
<evidence type="ECO:0000259" key="7">
    <source>
        <dbReference type="Pfam" id="PF13720"/>
    </source>
</evidence>
<evidence type="ECO:0000313" key="8">
    <source>
        <dbReference type="EMBL" id="NVZ11032.1"/>
    </source>
</evidence>
<dbReference type="Pfam" id="PF13720">
    <property type="entry name" value="Acetyltransf_11"/>
    <property type="match status" value="1"/>
</dbReference>
<comment type="subunit">
    <text evidence="6">Homotrimer.</text>
</comment>
<keyword evidence="4 6" id="KW-0443">Lipid metabolism</keyword>
<dbReference type="GO" id="GO:0016020">
    <property type="term" value="C:membrane"/>
    <property type="evidence" value="ECO:0007669"/>
    <property type="project" value="GOC"/>
</dbReference>
<comment type="subcellular location">
    <subcellularLocation>
        <location evidence="6">Cytoplasm</location>
    </subcellularLocation>
</comment>